<accession>A0A3N0UDT9</accession>
<dbReference type="EMBL" id="LUSW01000044">
    <property type="protein sequence ID" value="RAT31420.1"/>
    <property type="molecule type" value="Genomic_DNA"/>
</dbReference>
<keyword evidence="1" id="KW-0472">Membrane</keyword>
<evidence type="ECO:0000313" key="2">
    <source>
        <dbReference type="EMBL" id="RAT31420.1"/>
    </source>
</evidence>
<evidence type="ECO:0000313" key="5">
    <source>
        <dbReference type="Proteomes" id="UP000274511"/>
    </source>
</evidence>
<dbReference type="AlphaFoldDB" id="A0A3N0UDT9"/>
<dbReference type="Proteomes" id="UP000250186">
    <property type="component" value="Unassembled WGS sequence"/>
</dbReference>
<gene>
    <name evidence="2" type="ORF">AU492_15220</name>
    <name evidence="3" type="ORF">EC392_11715</name>
</gene>
<proteinExistence type="predicted"/>
<protein>
    <submittedName>
        <fullName evidence="3">Uncharacterized protein</fullName>
    </submittedName>
</protein>
<evidence type="ECO:0000256" key="1">
    <source>
        <dbReference type="SAM" id="Phobius"/>
    </source>
</evidence>
<reference evidence="2 4" key="1">
    <citation type="submission" date="2016-02" db="EMBL/GenBank/DDBJ databases">
        <title>Species-wide whole genome sequencing reveals diversity, host range in Lonsdalea quercina.</title>
        <authorList>
            <person name="Li Y."/>
        </authorList>
    </citation>
    <scope>NUCLEOTIDE SEQUENCE [LARGE SCALE GENOMIC DNA]</scope>
    <source>
        <strain evidence="2 4">CFCC 12721</strain>
    </source>
</reference>
<sequence length="82" mass="9328">MISDFYLGVIRKKIDFSFLALVSCPFFNFFAAWMSALIFLITLKNGIDIPDFSVAKAGEIAFLNSIMTKMLIYDWLDLAYLG</sequence>
<keyword evidence="1" id="KW-1133">Transmembrane helix</keyword>
<keyword evidence="1" id="KW-0812">Transmembrane</keyword>
<dbReference type="Proteomes" id="UP000274511">
    <property type="component" value="Unassembled WGS sequence"/>
</dbReference>
<reference evidence="3 5" key="2">
    <citation type="submission" date="2018-10" db="EMBL/GenBank/DDBJ databases">
        <title>New species genome.</title>
        <authorList>
            <person name="Li Y."/>
        </authorList>
    </citation>
    <scope>NUCLEOTIDE SEQUENCE [LARGE SCALE GENOMIC DNA]</scope>
    <source>
        <strain evidence="3 5">L6_4B</strain>
    </source>
</reference>
<feature type="transmembrane region" description="Helical" evidence="1">
    <location>
        <begin position="16"/>
        <end position="43"/>
    </location>
</feature>
<dbReference type="EMBL" id="RJUJ01000011">
    <property type="protein sequence ID" value="ROH78740.1"/>
    <property type="molecule type" value="Genomic_DNA"/>
</dbReference>
<evidence type="ECO:0000313" key="3">
    <source>
        <dbReference type="EMBL" id="ROH78740.1"/>
    </source>
</evidence>
<keyword evidence="4" id="KW-1185">Reference proteome</keyword>
<organism evidence="3 5">
    <name type="scientific">Lonsdalea populi</name>
    <dbReference type="NCBI Taxonomy" id="1172565"/>
    <lineage>
        <taxon>Bacteria</taxon>
        <taxon>Pseudomonadati</taxon>
        <taxon>Pseudomonadota</taxon>
        <taxon>Gammaproteobacteria</taxon>
        <taxon>Enterobacterales</taxon>
        <taxon>Pectobacteriaceae</taxon>
        <taxon>Lonsdalea</taxon>
    </lineage>
</organism>
<name>A0A3N0UDT9_9GAMM</name>
<comment type="caution">
    <text evidence="3">The sequence shown here is derived from an EMBL/GenBank/DDBJ whole genome shotgun (WGS) entry which is preliminary data.</text>
</comment>
<evidence type="ECO:0000313" key="4">
    <source>
        <dbReference type="Proteomes" id="UP000250186"/>
    </source>
</evidence>
<dbReference type="STRING" id="1172565.AU508_07475"/>